<dbReference type="RefSeq" id="WP_395509676.1">
    <property type="nucleotide sequence ID" value="NZ_JBBDHD010000023.1"/>
</dbReference>
<feature type="compositionally biased region" description="Low complexity" evidence="1">
    <location>
        <begin position="187"/>
        <end position="210"/>
    </location>
</feature>
<dbReference type="Pfam" id="PF20026">
    <property type="entry name" value="DUF6434"/>
    <property type="match status" value="1"/>
</dbReference>
<protein>
    <submittedName>
        <fullName evidence="3">DUF6434 domain-containing protein</fullName>
    </submittedName>
</protein>
<sequence length="210" mass="22567">MHSNEGGPAPAERPPLTPALTGTELARWYWTLAELSELARRLGVPRGGGKTALTERLRAVLDGEPPPAAAPRRAAAVRQLSAPVDGATVIPEGQRCSQVLREFFRREIGPGFHFDGYMRAYIAQNAGRTLADAVAHWHHTRTAAAEPQPIDAQFEFNRFLRAWHADHPSGTRHEALAAWRAHRSAPRHPAGSAGPAGPAGKGVEPSGRAG</sequence>
<proteinExistence type="predicted"/>
<name>A0ABW7PBT7_9ACTN</name>
<evidence type="ECO:0000313" key="4">
    <source>
        <dbReference type="Proteomes" id="UP001610631"/>
    </source>
</evidence>
<feature type="domain" description="DUF6434" evidence="2">
    <location>
        <begin position="81"/>
        <end position="139"/>
    </location>
</feature>
<comment type="caution">
    <text evidence="3">The sequence shown here is derived from an EMBL/GenBank/DDBJ whole genome shotgun (WGS) entry which is preliminary data.</text>
</comment>
<evidence type="ECO:0000313" key="3">
    <source>
        <dbReference type="EMBL" id="MFH7595821.1"/>
    </source>
</evidence>
<evidence type="ECO:0000259" key="2">
    <source>
        <dbReference type="Pfam" id="PF20026"/>
    </source>
</evidence>
<accession>A0ABW7PBT7</accession>
<keyword evidence="4" id="KW-1185">Reference proteome</keyword>
<organism evidence="3 4">
    <name type="scientific">Streptomyces racemochromogenes</name>
    <dbReference type="NCBI Taxonomy" id="67353"/>
    <lineage>
        <taxon>Bacteria</taxon>
        <taxon>Bacillati</taxon>
        <taxon>Actinomycetota</taxon>
        <taxon>Actinomycetes</taxon>
        <taxon>Kitasatosporales</taxon>
        <taxon>Streptomycetaceae</taxon>
        <taxon>Streptomyces</taxon>
    </lineage>
</organism>
<feature type="region of interest" description="Disordered" evidence="1">
    <location>
        <begin position="173"/>
        <end position="210"/>
    </location>
</feature>
<dbReference type="Proteomes" id="UP001610631">
    <property type="component" value="Unassembled WGS sequence"/>
</dbReference>
<reference evidence="3 4" key="1">
    <citation type="submission" date="2024-03" db="EMBL/GenBank/DDBJ databases">
        <title>Whole genome sequencing of Streptomyces racemochromogenes, to identify antimicrobial biosynthetic gene clusters.</title>
        <authorList>
            <person name="Suryawanshi P."/>
            <person name="Krishnaraj P.U."/>
            <person name="Arun Y.P."/>
            <person name="Suryawanshi M.P."/>
            <person name="Rakshit O."/>
        </authorList>
    </citation>
    <scope>NUCLEOTIDE SEQUENCE [LARGE SCALE GENOMIC DNA]</scope>
    <source>
        <strain evidence="3 4">AUDT626</strain>
    </source>
</reference>
<evidence type="ECO:0000256" key="1">
    <source>
        <dbReference type="SAM" id="MobiDB-lite"/>
    </source>
</evidence>
<gene>
    <name evidence="3" type="ORF">WDV06_12055</name>
</gene>
<dbReference type="EMBL" id="JBBDHD010000023">
    <property type="protein sequence ID" value="MFH7595821.1"/>
    <property type="molecule type" value="Genomic_DNA"/>
</dbReference>
<dbReference type="InterPro" id="IPR045492">
    <property type="entry name" value="DUF6434"/>
</dbReference>
<dbReference type="Pfam" id="PF18953">
    <property type="entry name" value="SAP_new25"/>
    <property type="match status" value="1"/>
</dbReference>